<accession>A0A1H5V9I0</accession>
<name>A0A1H5V9I0_9CLOT</name>
<reference evidence="2" key="1">
    <citation type="submission" date="2016-10" db="EMBL/GenBank/DDBJ databases">
        <authorList>
            <person name="Varghese N."/>
            <person name="Submissions S."/>
        </authorList>
    </citation>
    <scope>NUCLEOTIDE SEQUENCE [LARGE SCALE GENOMIC DNA]</scope>
    <source>
        <strain evidence="2">DSM 5463</strain>
    </source>
</reference>
<sequence>MKIPYPKDFDIFTPEELGYPIIERTNNALLWPEGPKSGIDFEIFDETSVPENLNKPSQNLPFI</sequence>
<gene>
    <name evidence="1" type="ORF">SAMN05660865_01132</name>
</gene>
<organism evidence="1 2">
    <name type="scientific">Caloramator fervidus</name>
    <dbReference type="NCBI Taxonomy" id="29344"/>
    <lineage>
        <taxon>Bacteria</taxon>
        <taxon>Bacillati</taxon>
        <taxon>Bacillota</taxon>
        <taxon>Clostridia</taxon>
        <taxon>Eubacteriales</taxon>
        <taxon>Clostridiaceae</taxon>
        <taxon>Caloramator</taxon>
    </lineage>
</organism>
<evidence type="ECO:0000313" key="2">
    <source>
        <dbReference type="Proteomes" id="UP000242850"/>
    </source>
</evidence>
<dbReference type="Proteomes" id="UP000242850">
    <property type="component" value="Unassembled WGS sequence"/>
</dbReference>
<evidence type="ECO:0000313" key="1">
    <source>
        <dbReference type="EMBL" id="SEF83854.1"/>
    </source>
</evidence>
<dbReference type="RefSeq" id="WP_103896100.1">
    <property type="nucleotide sequence ID" value="NZ_FNUK01000013.1"/>
</dbReference>
<proteinExistence type="predicted"/>
<dbReference type="AlphaFoldDB" id="A0A1H5V9I0"/>
<dbReference type="OrthoDB" id="1913402at2"/>
<dbReference type="EMBL" id="FNUK01000013">
    <property type="protein sequence ID" value="SEF83854.1"/>
    <property type="molecule type" value="Genomic_DNA"/>
</dbReference>
<protein>
    <submittedName>
        <fullName evidence="1">Uncharacterized protein</fullName>
    </submittedName>
</protein>
<keyword evidence="2" id="KW-1185">Reference proteome</keyword>